<dbReference type="Pfam" id="PF07714">
    <property type="entry name" value="PK_Tyr_Ser-Thr"/>
    <property type="match status" value="1"/>
</dbReference>
<evidence type="ECO:0000313" key="3">
    <source>
        <dbReference type="Proteomes" id="UP001054889"/>
    </source>
</evidence>
<keyword evidence="3" id="KW-1185">Reference proteome</keyword>
<gene>
    <name evidence="2" type="primary">gb13284</name>
    <name evidence="2" type="ORF">PR202_gb13284</name>
</gene>
<dbReference type="AlphaFoldDB" id="A0AAV5ETP7"/>
<accession>A0AAV5ETP7</accession>
<protein>
    <recommendedName>
        <fullName evidence="1">Protein kinase domain-containing protein</fullName>
    </recommendedName>
</protein>
<organism evidence="2 3">
    <name type="scientific">Eleusine coracana subsp. coracana</name>
    <dbReference type="NCBI Taxonomy" id="191504"/>
    <lineage>
        <taxon>Eukaryota</taxon>
        <taxon>Viridiplantae</taxon>
        <taxon>Streptophyta</taxon>
        <taxon>Embryophyta</taxon>
        <taxon>Tracheophyta</taxon>
        <taxon>Spermatophyta</taxon>
        <taxon>Magnoliopsida</taxon>
        <taxon>Liliopsida</taxon>
        <taxon>Poales</taxon>
        <taxon>Poaceae</taxon>
        <taxon>PACMAD clade</taxon>
        <taxon>Chloridoideae</taxon>
        <taxon>Cynodonteae</taxon>
        <taxon>Eleusininae</taxon>
        <taxon>Eleusine</taxon>
    </lineage>
</organism>
<dbReference type="SUPFAM" id="SSF56112">
    <property type="entry name" value="Protein kinase-like (PK-like)"/>
    <property type="match status" value="1"/>
</dbReference>
<name>A0AAV5ETP7_ELECO</name>
<dbReference type="InterPro" id="IPR011009">
    <property type="entry name" value="Kinase-like_dom_sf"/>
</dbReference>
<sequence length="88" mass="10106">MVAVKKLSINLMDLSDKMFLDEVTNLMNLKHKNIVRFLGYCADSHGEIIEHRIVETPQRLLCFEYVPNGSLQRYLKGKVCSLLPTSTH</sequence>
<reference evidence="2" key="1">
    <citation type="journal article" date="2018" name="DNA Res.">
        <title>Multiple hybrid de novo genome assembly of finger millet, an orphan allotetraploid crop.</title>
        <authorList>
            <person name="Hatakeyama M."/>
            <person name="Aluri S."/>
            <person name="Balachadran M.T."/>
            <person name="Sivarajan S.R."/>
            <person name="Patrignani A."/>
            <person name="Gruter S."/>
            <person name="Poveda L."/>
            <person name="Shimizu-Inatsugi R."/>
            <person name="Baeten J."/>
            <person name="Francoijs K.J."/>
            <person name="Nataraja K.N."/>
            <person name="Reddy Y.A.N."/>
            <person name="Phadnis S."/>
            <person name="Ravikumar R.L."/>
            <person name="Schlapbach R."/>
            <person name="Sreeman S.M."/>
            <person name="Shimizu K.K."/>
        </authorList>
    </citation>
    <scope>NUCLEOTIDE SEQUENCE</scope>
</reference>
<feature type="domain" description="Protein kinase" evidence="1">
    <location>
        <begin position="1"/>
        <end position="88"/>
    </location>
</feature>
<evidence type="ECO:0000313" key="2">
    <source>
        <dbReference type="EMBL" id="GJN25456.1"/>
    </source>
</evidence>
<dbReference type="InterPro" id="IPR001245">
    <property type="entry name" value="Ser-Thr/Tyr_kinase_cat_dom"/>
</dbReference>
<dbReference type="EMBL" id="BQKI01000078">
    <property type="protein sequence ID" value="GJN25456.1"/>
    <property type="molecule type" value="Genomic_DNA"/>
</dbReference>
<dbReference type="Gene3D" id="1.10.510.10">
    <property type="entry name" value="Transferase(Phosphotransferase) domain 1"/>
    <property type="match status" value="1"/>
</dbReference>
<reference evidence="2" key="2">
    <citation type="submission" date="2021-12" db="EMBL/GenBank/DDBJ databases">
        <title>Resequencing data analysis of finger millet.</title>
        <authorList>
            <person name="Hatakeyama M."/>
            <person name="Aluri S."/>
            <person name="Balachadran M.T."/>
            <person name="Sivarajan S.R."/>
            <person name="Poveda L."/>
            <person name="Shimizu-Inatsugi R."/>
            <person name="Schlapbach R."/>
            <person name="Sreeman S.M."/>
            <person name="Shimizu K.K."/>
        </authorList>
    </citation>
    <scope>NUCLEOTIDE SEQUENCE</scope>
</reference>
<dbReference type="PANTHER" id="PTHR45707:SF43">
    <property type="entry name" value="PROTEIN KINASE DOMAIN-CONTAINING PROTEIN"/>
    <property type="match status" value="1"/>
</dbReference>
<dbReference type="PROSITE" id="PS50011">
    <property type="entry name" value="PROTEIN_KINASE_DOM"/>
    <property type="match status" value="1"/>
</dbReference>
<dbReference type="PANTHER" id="PTHR45707">
    <property type="entry name" value="C2 CALCIUM/LIPID-BINDING PLANT PHOSPHORIBOSYLTRANSFERASE FAMILY PROTEIN"/>
    <property type="match status" value="1"/>
</dbReference>
<dbReference type="GO" id="GO:0005524">
    <property type="term" value="F:ATP binding"/>
    <property type="evidence" value="ECO:0007669"/>
    <property type="project" value="InterPro"/>
</dbReference>
<dbReference type="InterPro" id="IPR000719">
    <property type="entry name" value="Prot_kinase_dom"/>
</dbReference>
<comment type="caution">
    <text evidence="2">The sequence shown here is derived from an EMBL/GenBank/DDBJ whole genome shotgun (WGS) entry which is preliminary data.</text>
</comment>
<dbReference type="GO" id="GO:0004672">
    <property type="term" value="F:protein kinase activity"/>
    <property type="evidence" value="ECO:0007669"/>
    <property type="project" value="InterPro"/>
</dbReference>
<evidence type="ECO:0000259" key="1">
    <source>
        <dbReference type="PROSITE" id="PS50011"/>
    </source>
</evidence>
<proteinExistence type="predicted"/>
<dbReference type="Proteomes" id="UP001054889">
    <property type="component" value="Unassembled WGS sequence"/>
</dbReference>